<organism evidence="13">
    <name type="scientific">Chlorella variabilis</name>
    <name type="common">Green alga</name>
    <dbReference type="NCBI Taxonomy" id="554065"/>
    <lineage>
        <taxon>Eukaryota</taxon>
        <taxon>Viridiplantae</taxon>
        <taxon>Chlorophyta</taxon>
        <taxon>core chlorophytes</taxon>
        <taxon>Trebouxiophyceae</taxon>
        <taxon>Chlorellales</taxon>
        <taxon>Chlorellaceae</taxon>
        <taxon>Chlorella clade</taxon>
        <taxon>Chlorella</taxon>
    </lineage>
</organism>
<reference evidence="12 13" key="1">
    <citation type="journal article" date="2010" name="Plant Cell">
        <title>The Chlorella variabilis NC64A genome reveals adaptation to photosymbiosis, coevolution with viruses, and cryptic sex.</title>
        <authorList>
            <person name="Blanc G."/>
            <person name="Duncan G."/>
            <person name="Agarkova I."/>
            <person name="Borodovsky M."/>
            <person name="Gurnon J."/>
            <person name="Kuo A."/>
            <person name="Lindquist E."/>
            <person name="Lucas S."/>
            <person name="Pangilinan J."/>
            <person name="Polle J."/>
            <person name="Salamov A."/>
            <person name="Terry A."/>
            <person name="Yamada T."/>
            <person name="Dunigan D.D."/>
            <person name="Grigoriev I.V."/>
            <person name="Claverie J.M."/>
            <person name="Van Etten J.L."/>
        </authorList>
    </citation>
    <scope>NUCLEOTIDE SEQUENCE [LARGE SCALE GENOMIC DNA]</scope>
    <source>
        <strain evidence="12 13">NC64A</strain>
    </source>
</reference>
<feature type="transmembrane region" description="Helical" evidence="10">
    <location>
        <begin position="106"/>
        <end position="125"/>
    </location>
</feature>
<feature type="transmembrane region" description="Helical" evidence="10">
    <location>
        <begin position="145"/>
        <end position="163"/>
    </location>
</feature>
<protein>
    <recommendedName>
        <fullName evidence="4">histidine kinase</fullName>
        <ecNumber evidence="4">2.7.13.3</ecNumber>
    </recommendedName>
</protein>
<gene>
    <name evidence="12" type="ORF">CHLNCDRAFT_144050</name>
</gene>
<dbReference type="GO" id="GO:0005886">
    <property type="term" value="C:plasma membrane"/>
    <property type="evidence" value="ECO:0007669"/>
    <property type="project" value="TreeGrafter"/>
</dbReference>
<evidence type="ECO:0000256" key="3">
    <source>
        <dbReference type="ARBA" id="ARBA00008130"/>
    </source>
</evidence>
<evidence type="ECO:0000256" key="6">
    <source>
        <dbReference type="ARBA" id="ARBA00022692"/>
    </source>
</evidence>
<dbReference type="GO" id="GO:0009927">
    <property type="term" value="F:histidine phosphotransfer kinase activity"/>
    <property type="evidence" value="ECO:0007669"/>
    <property type="project" value="TreeGrafter"/>
</dbReference>
<dbReference type="OrthoDB" id="60033at2759"/>
<keyword evidence="6 10" id="KW-0812">Transmembrane</keyword>
<feature type="domain" description="Signal transduction histidine kinase dimerisation/phosphoacceptor" evidence="11">
    <location>
        <begin position="227"/>
        <end position="289"/>
    </location>
</feature>
<dbReference type="Gene3D" id="1.10.287.130">
    <property type="match status" value="1"/>
</dbReference>
<keyword evidence="8 10" id="KW-1133">Transmembrane helix</keyword>
<sequence>MPASKAQPPAEAAPSAPQCMDDTVEEAMPDKRLHFSRAATYVSISALSYAFWILYLCGHPDYAAARDFYEQVPPTLYMWPMVAFATAVLLNLLALAFERRPVKRQLCFLAVFISGVAFVYEFLAWKQSAPIYVTATGRPISLLRYVMWAHATPIMLYALSMISDFTATQVWAALTIAVDIVMIIFFSSTLLHSNFMSIEHRRMMAMRVVEEANRIRVIHELRQLVEQKEQFIALMSHELRTPLNGIIGLSNVLLMDADTQTPDTAKTLTTIRNSGARLLNLINDILDASALRK</sequence>
<evidence type="ECO:0000259" key="11">
    <source>
        <dbReference type="SMART" id="SM00388"/>
    </source>
</evidence>
<evidence type="ECO:0000256" key="10">
    <source>
        <dbReference type="SAM" id="Phobius"/>
    </source>
</evidence>
<evidence type="ECO:0000256" key="2">
    <source>
        <dbReference type="ARBA" id="ARBA00004141"/>
    </source>
</evidence>
<evidence type="ECO:0000256" key="9">
    <source>
        <dbReference type="ARBA" id="ARBA00023136"/>
    </source>
</evidence>
<dbReference type="PANTHER" id="PTHR43047">
    <property type="entry name" value="TWO-COMPONENT HISTIDINE PROTEIN KINASE"/>
    <property type="match status" value="1"/>
</dbReference>
<dbReference type="GO" id="GO:0000155">
    <property type="term" value="F:phosphorelay sensor kinase activity"/>
    <property type="evidence" value="ECO:0007669"/>
    <property type="project" value="InterPro"/>
</dbReference>
<dbReference type="RefSeq" id="XP_005852305.1">
    <property type="nucleotide sequence ID" value="XM_005852243.1"/>
</dbReference>
<dbReference type="EMBL" id="GL433900">
    <property type="protein sequence ID" value="EFN50642.1"/>
    <property type="molecule type" value="Genomic_DNA"/>
</dbReference>
<feature type="transmembrane region" description="Helical" evidence="10">
    <location>
        <begin position="76"/>
        <end position="97"/>
    </location>
</feature>
<dbReference type="STRING" id="554065.E1ZU51"/>
<dbReference type="PANTHER" id="PTHR43047:SF71">
    <property type="entry name" value="HISTIDINE KINASE CONTAINING CHEY-HOMOLOGOUS RECEIVER DOMAIN-RELATED"/>
    <property type="match status" value="1"/>
</dbReference>
<dbReference type="CDD" id="cd00082">
    <property type="entry name" value="HisKA"/>
    <property type="match status" value="1"/>
</dbReference>
<dbReference type="InParanoid" id="E1ZU51"/>
<keyword evidence="9 10" id="KW-0472">Membrane</keyword>
<feature type="non-terminal residue" evidence="12">
    <location>
        <position position="293"/>
    </location>
</feature>
<dbReference type="Proteomes" id="UP000008141">
    <property type="component" value="Unassembled WGS sequence"/>
</dbReference>
<dbReference type="SUPFAM" id="SSF47384">
    <property type="entry name" value="Homodimeric domain of signal transducing histidine kinase"/>
    <property type="match status" value="1"/>
</dbReference>
<evidence type="ECO:0000256" key="5">
    <source>
        <dbReference type="ARBA" id="ARBA00022679"/>
    </source>
</evidence>
<evidence type="ECO:0000256" key="7">
    <source>
        <dbReference type="ARBA" id="ARBA00022777"/>
    </source>
</evidence>
<dbReference type="InterPro" id="IPR001425">
    <property type="entry name" value="Arc/bac/fun_rhodopsins"/>
</dbReference>
<dbReference type="Pfam" id="PF01036">
    <property type="entry name" value="Bac_rhodopsin"/>
    <property type="match status" value="1"/>
</dbReference>
<dbReference type="AlphaFoldDB" id="E1ZU51"/>
<evidence type="ECO:0000313" key="12">
    <source>
        <dbReference type="EMBL" id="EFN50642.1"/>
    </source>
</evidence>
<dbReference type="InterPro" id="IPR003661">
    <property type="entry name" value="HisK_dim/P_dom"/>
</dbReference>
<dbReference type="InterPro" id="IPR036097">
    <property type="entry name" value="HisK_dim/P_sf"/>
</dbReference>
<comment type="catalytic activity">
    <reaction evidence="1">
        <text>ATP + protein L-histidine = ADP + protein N-phospho-L-histidine.</text>
        <dbReference type="EC" id="2.7.13.3"/>
    </reaction>
</comment>
<accession>E1ZU51</accession>
<keyword evidence="13" id="KW-1185">Reference proteome</keyword>
<feature type="transmembrane region" description="Helical" evidence="10">
    <location>
        <begin position="170"/>
        <end position="191"/>
    </location>
</feature>
<comment type="similarity">
    <text evidence="3">Belongs to the archaeal/bacterial/fungal opsin family.</text>
</comment>
<dbReference type="GeneID" id="17350075"/>
<dbReference type="EC" id="2.7.13.3" evidence="4"/>
<feature type="transmembrane region" description="Helical" evidence="10">
    <location>
        <begin position="38"/>
        <end position="56"/>
    </location>
</feature>
<dbReference type="Pfam" id="PF00512">
    <property type="entry name" value="HisKA"/>
    <property type="match status" value="1"/>
</dbReference>
<keyword evidence="7" id="KW-0418">Kinase</keyword>
<evidence type="ECO:0000313" key="13">
    <source>
        <dbReference type="Proteomes" id="UP000008141"/>
    </source>
</evidence>
<dbReference type="SMART" id="SM00388">
    <property type="entry name" value="HisKA"/>
    <property type="match status" value="1"/>
</dbReference>
<dbReference type="eggNOG" id="KOG0519">
    <property type="taxonomic scope" value="Eukaryota"/>
</dbReference>
<keyword evidence="5" id="KW-0808">Transferase</keyword>
<evidence type="ECO:0000256" key="8">
    <source>
        <dbReference type="ARBA" id="ARBA00022989"/>
    </source>
</evidence>
<proteinExistence type="inferred from homology"/>
<dbReference type="KEGG" id="cvr:CHLNCDRAFT_144050"/>
<evidence type="ECO:0000256" key="4">
    <source>
        <dbReference type="ARBA" id="ARBA00012438"/>
    </source>
</evidence>
<comment type="subcellular location">
    <subcellularLocation>
        <location evidence="2">Membrane</location>
        <topology evidence="2">Multi-pass membrane protein</topology>
    </subcellularLocation>
</comment>
<evidence type="ECO:0000256" key="1">
    <source>
        <dbReference type="ARBA" id="ARBA00000085"/>
    </source>
</evidence>
<dbReference type="Gene3D" id="1.20.1070.10">
    <property type="entry name" value="Rhodopsin 7-helix transmembrane proteins"/>
    <property type="match status" value="1"/>
</dbReference>
<name>E1ZU51_CHLVA</name>
<dbReference type="SUPFAM" id="SSF81321">
    <property type="entry name" value="Family A G protein-coupled receptor-like"/>
    <property type="match status" value="1"/>
</dbReference>